<dbReference type="Proteomes" id="UP001177021">
    <property type="component" value="Unassembled WGS sequence"/>
</dbReference>
<keyword evidence="2" id="KW-1185">Reference proteome</keyword>
<evidence type="ECO:0000313" key="1">
    <source>
        <dbReference type="EMBL" id="CAJ2663833.1"/>
    </source>
</evidence>
<organism evidence="1 2">
    <name type="scientific">Trifolium pratense</name>
    <name type="common">Red clover</name>
    <dbReference type="NCBI Taxonomy" id="57577"/>
    <lineage>
        <taxon>Eukaryota</taxon>
        <taxon>Viridiplantae</taxon>
        <taxon>Streptophyta</taxon>
        <taxon>Embryophyta</taxon>
        <taxon>Tracheophyta</taxon>
        <taxon>Spermatophyta</taxon>
        <taxon>Magnoliopsida</taxon>
        <taxon>eudicotyledons</taxon>
        <taxon>Gunneridae</taxon>
        <taxon>Pentapetalae</taxon>
        <taxon>rosids</taxon>
        <taxon>fabids</taxon>
        <taxon>Fabales</taxon>
        <taxon>Fabaceae</taxon>
        <taxon>Papilionoideae</taxon>
        <taxon>50 kb inversion clade</taxon>
        <taxon>NPAAA clade</taxon>
        <taxon>Hologalegina</taxon>
        <taxon>IRL clade</taxon>
        <taxon>Trifolieae</taxon>
        <taxon>Trifolium</taxon>
    </lineage>
</organism>
<proteinExistence type="predicted"/>
<reference evidence="1" key="1">
    <citation type="submission" date="2023-10" db="EMBL/GenBank/DDBJ databases">
        <authorList>
            <person name="Rodriguez Cubillos JULIANA M."/>
            <person name="De Vega J."/>
        </authorList>
    </citation>
    <scope>NUCLEOTIDE SEQUENCE</scope>
</reference>
<gene>
    <name evidence="1" type="ORF">MILVUS5_LOCUS29178</name>
</gene>
<accession>A0ACB0L5B0</accession>
<name>A0ACB0L5B0_TRIPR</name>
<dbReference type="EMBL" id="CASHSV030000409">
    <property type="protein sequence ID" value="CAJ2663833.1"/>
    <property type="molecule type" value="Genomic_DNA"/>
</dbReference>
<comment type="caution">
    <text evidence="1">The sequence shown here is derived from an EMBL/GenBank/DDBJ whole genome shotgun (WGS) entry which is preliminary data.</text>
</comment>
<sequence length="449" mass="50733">MVIIETITQDLSSKRGKLDEDRISTLPEDVRSKILSFLPTKTAVATSLLSPKWRYFWQQHLSVLDFDDDSFEPNEDRFELFKTFAVFVNSVFLLRKPCHVHKMTLSCIQSLVDDKFCFNSVNTWVRSVIGPHLNDLHLTLYSDDGYCFEPPINLSSCINLLSLSLEGAVYFNLQRAKGIRLPSLKKLHLDIGYVLVTSVSALLSGCPILETLDLYFETEEYGILCVPPSLKKLKMRLGNGNSGASFEIDAPGLKYLDISEFTFGNVGNLQHVVEASLNIHPPPGAFAYTLVKLLNTLSGVKHLVLCLSTTKWLLSGPTDLRFPEFQHLLHLELILPWFNSNCLLSLLQTCHLLQVLIIENHKEQSPLPRWAAHPSVPSCLVSHLTFVQLKGYRGSRDELLFAKYILQKGLILKTVIIVDISADIRKKFDNLKRLSDVPRASGMCRLTYD</sequence>
<protein>
    <submittedName>
        <fullName evidence="1">Uncharacterized protein</fullName>
    </submittedName>
</protein>
<evidence type="ECO:0000313" key="2">
    <source>
        <dbReference type="Proteomes" id="UP001177021"/>
    </source>
</evidence>